<dbReference type="InterPro" id="IPR014942">
    <property type="entry name" value="AbiEii"/>
</dbReference>
<dbReference type="EMBL" id="LCFS01000003">
    <property type="protein sequence ID" value="KKT01071.1"/>
    <property type="molecule type" value="Genomic_DNA"/>
</dbReference>
<sequence length="224" mass="26649">MEINSQQKIDWHYETLPENTKKALDFLSAQKWLKEEGWYLAGGTALALQAGNRKSLDLDFFTEKKDFKEKELLAHFIDNQDWKTDIEEKNTIYGQMFKAKVSFIAYPFFLPQQKPLWYKYARVLSVKDIGVMKITTISQRGRKRDFFDLYWCAKNVEPLEEIIKKLPAQYPFIAHNYHHLMKALVYFEDAEKDAEPEVFFDASWKKIKDFFKKEIPIIADKLIR</sequence>
<comment type="caution">
    <text evidence="1">The sequence shown here is derived from an EMBL/GenBank/DDBJ whole genome shotgun (WGS) entry which is preliminary data.</text>
</comment>
<evidence type="ECO:0000313" key="1">
    <source>
        <dbReference type="EMBL" id="KKT01071.1"/>
    </source>
</evidence>
<proteinExistence type="predicted"/>
<gene>
    <name evidence="1" type="ORF">UV76_C0003G0047</name>
</gene>
<dbReference type="Proteomes" id="UP000034646">
    <property type="component" value="Unassembled WGS sequence"/>
</dbReference>
<evidence type="ECO:0008006" key="3">
    <source>
        <dbReference type="Google" id="ProtNLM"/>
    </source>
</evidence>
<evidence type="ECO:0000313" key="2">
    <source>
        <dbReference type="Proteomes" id="UP000034646"/>
    </source>
</evidence>
<dbReference type="Pfam" id="PF08843">
    <property type="entry name" value="AbiEii"/>
    <property type="match status" value="1"/>
</dbReference>
<name>A0A0G1DT41_9BACT</name>
<reference evidence="1 2" key="1">
    <citation type="journal article" date="2015" name="Nature">
        <title>rRNA introns, odd ribosomes, and small enigmatic genomes across a large radiation of phyla.</title>
        <authorList>
            <person name="Brown C.T."/>
            <person name="Hug L.A."/>
            <person name="Thomas B.C."/>
            <person name="Sharon I."/>
            <person name="Castelle C.J."/>
            <person name="Singh A."/>
            <person name="Wilkins M.J."/>
            <person name="Williams K.H."/>
            <person name="Banfield J.F."/>
        </authorList>
    </citation>
    <scope>NUCLEOTIDE SEQUENCE [LARGE SCALE GENOMIC DNA]</scope>
</reference>
<dbReference type="AlphaFoldDB" id="A0A0G1DT41"/>
<dbReference type="STRING" id="1618738.UV76_C0003G0047"/>
<accession>A0A0G1DT41</accession>
<organism evidence="1 2">
    <name type="scientific">Candidatus Nomurabacteria bacterium GW2011_GWA2_43_15</name>
    <dbReference type="NCBI Taxonomy" id="1618738"/>
    <lineage>
        <taxon>Bacteria</taxon>
        <taxon>Candidatus Nomuraibacteriota</taxon>
    </lineage>
</organism>
<protein>
    <recommendedName>
        <fullName evidence="3">Nucleotidyl transferase AbiEii/AbiGii toxin family protein</fullName>
    </recommendedName>
</protein>